<dbReference type="EMBL" id="BNCQ01000001">
    <property type="protein sequence ID" value="GIL94142.1"/>
    <property type="molecule type" value="Genomic_DNA"/>
</dbReference>
<evidence type="ECO:0000313" key="8">
    <source>
        <dbReference type="Proteomes" id="UP000722791"/>
    </source>
</evidence>
<keyword evidence="6" id="KW-0966">Cell projection</keyword>
<name>A0A8J4D2J5_9CHLO</name>
<gene>
    <name evidence="7" type="ORF">Vretimale_312</name>
</gene>
<proteinExistence type="inferred from homology"/>
<evidence type="ECO:0000256" key="4">
    <source>
        <dbReference type="ARBA" id="ARBA00022490"/>
    </source>
</evidence>
<evidence type="ECO:0000313" key="7">
    <source>
        <dbReference type="EMBL" id="GIL94142.1"/>
    </source>
</evidence>
<evidence type="ECO:0000256" key="6">
    <source>
        <dbReference type="ARBA" id="ARBA00023273"/>
    </source>
</evidence>
<evidence type="ECO:0000256" key="3">
    <source>
        <dbReference type="ARBA" id="ARBA00022174"/>
    </source>
</evidence>
<comment type="similarity">
    <text evidence="2">Belongs to the CFAP300 family.</text>
</comment>
<evidence type="ECO:0000256" key="1">
    <source>
        <dbReference type="ARBA" id="ARBA00004430"/>
    </source>
</evidence>
<sequence length="257" mass="29364">MATFVSVPQPPSSQFGDAYVKAQLTKWDLFRNMKYLVVRYTKPYHKMQGQELIMDMLNDPKIQEAFQVLHPGGTWSGLDCKISRVVVSVVPASLTRLDIFDKLMASSPTIVRANGDIAKCMDDVREGFQISDLIRDLLLNEDSENAGLYSNEERDELLWRLFEHMVLGGACCQFEDKLEPYVEITKRLYKELVSAHKDPGTGKIQVTSVVYKINAVYADSGALEFYPSKSRQNFCYVALDPTRRIVKVLYHAFVPYW</sequence>
<keyword evidence="5" id="KW-0206">Cytoskeleton</keyword>
<comment type="subcellular location">
    <subcellularLocation>
        <location evidence="1">Cytoplasm</location>
        <location evidence="1">Cytoskeleton</location>
        <location evidence="1">Cilium axoneme</location>
    </subcellularLocation>
</comment>
<dbReference type="GO" id="GO:0005930">
    <property type="term" value="C:axoneme"/>
    <property type="evidence" value="ECO:0007669"/>
    <property type="project" value="UniProtKB-SubCell"/>
</dbReference>
<organism evidence="7 8">
    <name type="scientific">Volvox reticuliferus</name>
    <dbReference type="NCBI Taxonomy" id="1737510"/>
    <lineage>
        <taxon>Eukaryota</taxon>
        <taxon>Viridiplantae</taxon>
        <taxon>Chlorophyta</taxon>
        <taxon>core chlorophytes</taxon>
        <taxon>Chlorophyceae</taxon>
        <taxon>CS clade</taxon>
        <taxon>Chlamydomonadales</taxon>
        <taxon>Volvocaceae</taxon>
        <taxon>Volvox</taxon>
    </lineage>
</organism>
<evidence type="ECO:0000256" key="5">
    <source>
        <dbReference type="ARBA" id="ARBA00023212"/>
    </source>
</evidence>
<reference evidence="7" key="1">
    <citation type="journal article" date="2021" name="Proc. Natl. Acad. Sci. U.S.A.">
        <title>Three genomes in the algal genus Volvox reveal the fate of a haploid sex-determining region after a transition to homothallism.</title>
        <authorList>
            <person name="Yamamoto K."/>
            <person name="Hamaji T."/>
            <person name="Kawai-Toyooka H."/>
            <person name="Matsuzaki R."/>
            <person name="Takahashi F."/>
            <person name="Nishimura Y."/>
            <person name="Kawachi M."/>
            <person name="Noguchi H."/>
            <person name="Minakuchi Y."/>
            <person name="Umen J.G."/>
            <person name="Toyoda A."/>
            <person name="Nozaki H."/>
        </authorList>
    </citation>
    <scope>NUCLEOTIDE SEQUENCE</scope>
    <source>
        <strain evidence="7">NIES-3785</strain>
    </source>
</reference>
<dbReference type="Proteomes" id="UP000722791">
    <property type="component" value="Unassembled WGS sequence"/>
</dbReference>
<accession>A0A8J4D2J5</accession>
<comment type="caution">
    <text evidence="7">The sequence shown here is derived from an EMBL/GenBank/DDBJ whole genome shotgun (WGS) entry which is preliminary data.</text>
</comment>
<evidence type="ECO:0000256" key="2">
    <source>
        <dbReference type="ARBA" id="ARBA00009205"/>
    </source>
</evidence>
<dbReference type="Pfam" id="PF14926">
    <property type="entry name" value="CFAP300"/>
    <property type="match status" value="1"/>
</dbReference>
<dbReference type="PANTHER" id="PTHR31078:SF1">
    <property type="entry name" value="CILIA- AND FLAGELLA-ASSOCIATED PROTEIN 300"/>
    <property type="match status" value="1"/>
</dbReference>
<dbReference type="OrthoDB" id="567861at2759"/>
<dbReference type="InterPro" id="IPR029416">
    <property type="entry name" value="CFAP300"/>
</dbReference>
<protein>
    <recommendedName>
        <fullName evidence="3">Cilia- and flagella-associated protein 300</fullName>
    </recommendedName>
</protein>
<dbReference type="AlphaFoldDB" id="A0A8J4D2J5"/>
<dbReference type="PANTHER" id="PTHR31078">
    <property type="entry name" value="CILIA- AND FLAGELLA-ASSOCIATED PROTEIN 300"/>
    <property type="match status" value="1"/>
</dbReference>
<keyword evidence="4" id="KW-0963">Cytoplasm</keyword>